<feature type="domain" description="D-isomer specific 2-hydroxyacid dehydrogenase NAD-binding" evidence="4">
    <location>
        <begin position="126"/>
        <end position="319"/>
    </location>
</feature>
<dbReference type="GO" id="GO:0051287">
    <property type="term" value="F:NAD binding"/>
    <property type="evidence" value="ECO:0007669"/>
    <property type="project" value="InterPro"/>
</dbReference>
<dbReference type="SUPFAM" id="SSF52283">
    <property type="entry name" value="Formate/glycerate dehydrogenase catalytic domain-like"/>
    <property type="match status" value="1"/>
</dbReference>
<evidence type="ECO:0000256" key="1">
    <source>
        <dbReference type="ARBA" id="ARBA00005854"/>
    </source>
</evidence>
<dbReference type="GO" id="GO:0005829">
    <property type="term" value="C:cytosol"/>
    <property type="evidence" value="ECO:0007669"/>
    <property type="project" value="TreeGrafter"/>
</dbReference>
<evidence type="ECO:0000259" key="3">
    <source>
        <dbReference type="Pfam" id="PF00389"/>
    </source>
</evidence>
<dbReference type="PROSITE" id="PS00671">
    <property type="entry name" value="D_2_HYDROXYACID_DH_3"/>
    <property type="match status" value="1"/>
</dbReference>
<dbReference type="InterPro" id="IPR036291">
    <property type="entry name" value="NAD(P)-bd_dom_sf"/>
</dbReference>
<dbReference type="CDD" id="cd05301">
    <property type="entry name" value="GDH"/>
    <property type="match status" value="1"/>
</dbReference>
<dbReference type="PANTHER" id="PTHR10996:SF257">
    <property type="entry name" value="GLYOXYLATE REDUCTASE 1"/>
    <property type="match status" value="1"/>
</dbReference>
<name>A0A3B0SEZ2_9ZZZZ</name>
<dbReference type="InterPro" id="IPR006139">
    <property type="entry name" value="D-isomer_2_OHA_DH_cat_dom"/>
</dbReference>
<evidence type="ECO:0000313" key="5">
    <source>
        <dbReference type="EMBL" id="VAV93545.1"/>
    </source>
</evidence>
<dbReference type="PROSITE" id="PS00065">
    <property type="entry name" value="D_2_HYDROXYACID_DH_1"/>
    <property type="match status" value="1"/>
</dbReference>
<feature type="domain" description="D-isomer specific 2-hydroxyacid dehydrogenase catalytic" evidence="3">
    <location>
        <begin position="16"/>
        <end position="345"/>
    </location>
</feature>
<comment type="similarity">
    <text evidence="1">Belongs to the D-isomer specific 2-hydroxyacid dehydrogenase family.</text>
</comment>
<gene>
    <name evidence="5" type="ORF">MNBD_ACTINO02-1068</name>
</gene>
<proteinExistence type="inferred from homology"/>
<accession>A0A3B0SEZ2</accession>
<evidence type="ECO:0000256" key="2">
    <source>
        <dbReference type="ARBA" id="ARBA00023002"/>
    </source>
</evidence>
<organism evidence="5">
    <name type="scientific">hydrothermal vent metagenome</name>
    <dbReference type="NCBI Taxonomy" id="652676"/>
    <lineage>
        <taxon>unclassified sequences</taxon>
        <taxon>metagenomes</taxon>
        <taxon>ecological metagenomes</taxon>
    </lineage>
</organism>
<dbReference type="AlphaFoldDB" id="A0A3B0SEZ2"/>
<dbReference type="EC" id="1.1.1.95" evidence="5"/>
<evidence type="ECO:0000259" key="4">
    <source>
        <dbReference type="Pfam" id="PF02826"/>
    </source>
</evidence>
<dbReference type="Gene3D" id="3.40.50.720">
    <property type="entry name" value="NAD(P)-binding Rossmann-like Domain"/>
    <property type="match status" value="2"/>
</dbReference>
<dbReference type="InterPro" id="IPR050223">
    <property type="entry name" value="D-isomer_2-hydroxyacid_DH"/>
</dbReference>
<dbReference type="SUPFAM" id="SSF51735">
    <property type="entry name" value="NAD(P)-binding Rossmann-fold domains"/>
    <property type="match status" value="1"/>
</dbReference>
<sequence length="376" mass="40363">MVKEWRVHNPDGSRRVVVTKELPGERWLNILESADCRVEICQSSDVLTGVEIIDRIGSQCDGAIGQLTEAWDAELFAALAAAGGTAYSNYAVGYNNVDVPGATTARIPVGNTPGVLTETTAEMAVALTFSAGRRVVEADRFMRAGRYEGWLPTMYMGQRFVGGTVGVIGAGRIGAAYGRMMVEGFKMNLVYFDPYPNERLEEFVANYSAFIEQQGGAPVTCRRLTSVEDVLAEADVVSLHTALDTTTHHLINAERLSLMKPDAILINTSRGPVVDEAALVDHCRAHPDFKAGLDVFEDEPAMKPGLADLDNVVIVPHIASATVWTRQGMATLAAANVAAVLQGYPLWDDDDVLPFLSGEVPAAAPSIVNAADLGLK</sequence>
<dbReference type="PANTHER" id="PTHR10996">
    <property type="entry name" value="2-HYDROXYACID DEHYDROGENASE-RELATED"/>
    <property type="match status" value="1"/>
</dbReference>
<protein>
    <submittedName>
        <fullName evidence="5">D-3-phosphoglycerate dehydrogenase</fullName>
        <ecNumber evidence="5">1.1.1.95</ecNumber>
    </submittedName>
</protein>
<dbReference type="GO" id="GO:0008465">
    <property type="term" value="F:hydroxypyruvate reductase (NADH) activity"/>
    <property type="evidence" value="ECO:0007669"/>
    <property type="project" value="TreeGrafter"/>
</dbReference>
<reference evidence="5" key="1">
    <citation type="submission" date="2018-06" db="EMBL/GenBank/DDBJ databases">
        <authorList>
            <person name="Zhirakovskaya E."/>
        </authorList>
    </citation>
    <scope>NUCLEOTIDE SEQUENCE</scope>
</reference>
<dbReference type="InterPro" id="IPR029752">
    <property type="entry name" value="D-isomer_DH_CS1"/>
</dbReference>
<dbReference type="Pfam" id="PF02826">
    <property type="entry name" value="2-Hacid_dh_C"/>
    <property type="match status" value="1"/>
</dbReference>
<dbReference type="EMBL" id="UOEK01000045">
    <property type="protein sequence ID" value="VAV93545.1"/>
    <property type="molecule type" value="Genomic_DNA"/>
</dbReference>
<dbReference type="GO" id="GO:0030267">
    <property type="term" value="F:glyoxylate reductase (NADPH) activity"/>
    <property type="evidence" value="ECO:0007669"/>
    <property type="project" value="TreeGrafter"/>
</dbReference>
<dbReference type="Pfam" id="PF00389">
    <property type="entry name" value="2-Hacid_dh"/>
    <property type="match status" value="1"/>
</dbReference>
<dbReference type="GO" id="GO:0004617">
    <property type="term" value="F:phosphoglycerate dehydrogenase activity"/>
    <property type="evidence" value="ECO:0007669"/>
    <property type="project" value="UniProtKB-EC"/>
</dbReference>
<dbReference type="InterPro" id="IPR006140">
    <property type="entry name" value="D-isomer_DH_NAD-bd"/>
</dbReference>
<keyword evidence="2 5" id="KW-0560">Oxidoreductase</keyword>
<dbReference type="InterPro" id="IPR029753">
    <property type="entry name" value="D-isomer_DH_CS"/>
</dbReference>